<dbReference type="Gene3D" id="3.30.1340.30">
    <property type="match status" value="3"/>
</dbReference>
<feature type="domain" description="BON" evidence="1">
    <location>
        <begin position="84"/>
        <end position="151"/>
    </location>
</feature>
<dbReference type="RefSeq" id="WP_013139260.1">
    <property type="nucleotide sequence ID" value="NC_014168.1"/>
</dbReference>
<dbReference type="InterPro" id="IPR007055">
    <property type="entry name" value="BON_dom"/>
</dbReference>
<dbReference type="SMART" id="SM00749">
    <property type="entry name" value="BON"/>
    <property type="match status" value="3"/>
</dbReference>
<organism evidence="2 3">
    <name type="scientific">Segniliparus rotundus (strain ATCC BAA-972 / CDC 1076 / CIP 108378 / DSM 44985 / JCM 13578)</name>
    <dbReference type="NCBI Taxonomy" id="640132"/>
    <lineage>
        <taxon>Bacteria</taxon>
        <taxon>Bacillati</taxon>
        <taxon>Actinomycetota</taxon>
        <taxon>Actinomycetes</taxon>
        <taxon>Mycobacteriales</taxon>
        <taxon>Segniliparaceae</taxon>
        <taxon>Segniliparus</taxon>
    </lineage>
</organism>
<feature type="domain" description="BON" evidence="1">
    <location>
        <begin position="154"/>
        <end position="222"/>
    </location>
</feature>
<dbReference type="Pfam" id="PF04972">
    <property type="entry name" value="BON"/>
    <property type="match status" value="3"/>
</dbReference>
<reference evidence="2 3" key="1">
    <citation type="journal article" date="2010" name="Stand. Genomic Sci.">
        <title>Complete genome sequence of Segniliparus rotundus type strain (CDC 1076).</title>
        <authorList>
            <person name="Sikorski J."/>
            <person name="Lapidus A."/>
            <person name="Copeland A."/>
            <person name="Misra M."/>
            <person name="Glavina Del Rio T."/>
            <person name="Nolan M."/>
            <person name="Lucas S."/>
            <person name="Chen F."/>
            <person name="Tice H."/>
            <person name="Cheng J.F."/>
            <person name="Jando M."/>
            <person name="Schneider S."/>
            <person name="Bruce D."/>
            <person name="Goodwin L."/>
            <person name="Pitluck S."/>
            <person name="Liolios K."/>
            <person name="Mikhailova N."/>
            <person name="Pati A."/>
            <person name="Ivanova N."/>
            <person name="Mavromatis K."/>
            <person name="Chen A."/>
            <person name="Palaniappan K."/>
            <person name="Chertkov O."/>
            <person name="Land M."/>
            <person name="Hauser L."/>
            <person name="Chang Y.J."/>
            <person name="Jeffries C.D."/>
            <person name="Brettin T."/>
            <person name="Detter J.C."/>
            <person name="Han C."/>
            <person name="Rohde M."/>
            <person name="Goker M."/>
            <person name="Bristow J."/>
            <person name="Eisen J.A."/>
            <person name="Markowitz V."/>
            <person name="Hugenholtz P."/>
            <person name="Kyrpides N.C."/>
            <person name="Klenk H.P."/>
        </authorList>
    </citation>
    <scope>NUCLEOTIDE SEQUENCE [LARGE SCALE GENOMIC DNA]</scope>
    <source>
        <strain evidence="3">ATCC BAA-972 / CDC 1076 / CIP 108378 / DSM 44985 / JCM 13578</strain>
    </source>
</reference>
<name>D6ZAS4_SEGRD</name>
<protein>
    <submittedName>
        <fullName evidence="2">Transport-associated protein</fullName>
    </submittedName>
</protein>
<dbReference type="STRING" id="640132.Srot_2364"/>
<feature type="domain" description="BON" evidence="1">
    <location>
        <begin position="9"/>
        <end position="77"/>
    </location>
</feature>
<dbReference type="OrthoDB" id="870892at2"/>
<dbReference type="PANTHER" id="PTHR34606">
    <property type="entry name" value="BON DOMAIN-CONTAINING PROTEIN"/>
    <property type="match status" value="1"/>
</dbReference>
<evidence type="ECO:0000259" key="1">
    <source>
        <dbReference type="PROSITE" id="PS50914"/>
    </source>
</evidence>
<dbReference type="eggNOG" id="COG2823">
    <property type="taxonomic scope" value="Bacteria"/>
</dbReference>
<dbReference type="InterPro" id="IPR014004">
    <property type="entry name" value="Transpt-assoc_nodulatn_dom_bac"/>
</dbReference>
<dbReference type="AlphaFoldDB" id="D6ZAS4"/>
<dbReference type="KEGG" id="srt:Srot_2364"/>
<keyword evidence="3" id="KW-1185">Reference proteome</keyword>
<accession>D6ZAS4</accession>
<dbReference type="PROSITE" id="PS50914">
    <property type="entry name" value="BON"/>
    <property type="match status" value="3"/>
</dbReference>
<evidence type="ECO:0000313" key="2">
    <source>
        <dbReference type="EMBL" id="ADG98810.1"/>
    </source>
</evidence>
<proteinExistence type="predicted"/>
<gene>
    <name evidence="2" type="ordered locus">Srot_2364</name>
</gene>
<dbReference type="Proteomes" id="UP000002247">
    <property type="component" value="Chromosome"/>
</dbReference>
<sequence>MSIATPTRSDHDIKTEVQDELEWTPELDAAGVGVAVGDGVVSLSGEVDNYSARIAAKRAALRVRGVTAIVDNVSVHPSSSSSLTETDIAKEVEYALRWAGNVPDAVKAEIRGHDVILTGQVTWDFQRQAAQRAVQHLTGVHFVNNLIALTPRVSVSDTKERIRNAITRNAQLDANTINVAVSDNQVTLTGTVRSWAEKQEAERAAWASSHVSGVHDQIVVQIS</sequence>
<dbReference type="HOGENOM" id="CLU_082070_0_0_11"/>
<dbReference type="PANTHER" id="PTHR34606:SF15">
    <property type="entry name" value="BON DOMAIN-CONTAINING PROTEIN"/>
    <property type="match status" value="1"/>
</dbReference>
<evidence type="ECO:0000313" key="3">
    <source>
        <dbReference type="Proteomes" id="UP000002247"/>
    </source>
</evidence>
<dbReference type="EMBL" id="CP001958">
    <property type="protein sequence ID" value="ADG98810.1"/>
    <property type="molecule type" value="Genomic_DNA"/>
</dbReference>
<dbReference type="InterPro" id="IPR051686">
    <property type="entry name" value="Lipoprotein_DolP"/>
</dbReference>